<keyword evidence="1 4" id="KW-0479">Metal-binding</keyword>
<comment type="caution">
    <text evidence="6">The sequence shown here is derived from an EMBL/GenBank/DDBJ whole genome shotgun (WGS) entry which is preliminary data.</text>
</comment>
<evidence type="ECO:0000313" key="7">
    <source>
        <dbReference type="Proteomes" id="UP000759443"/>
    </source>
</evidence>
<dbReference type="PANTHER" id="PTHR43401">
    <property type="entry name" value="L-THREONINE 3-DEHYDROGENASE"/>
    <property type="match status" value="1"/>
</dbReference>
<dbReference type="RefSeq" id="WP_209947237.1">
    <property type="nucleotide sequence ID" value="NZ_JAGGJU010000011.1"/>
</dbReference>
<evidence type="ECO:0000259" key="5">
    <source>
        <dbReference type="SMART" id="SM00829"/>
    </source>
</evidence>
<dbReference type="SMART" id="SM00829">
    <property type="entry name" value="PKS_ER"/>
    <property type="match status" value="1"/>
</dbReference>
<dbReference type="InterPro" id="IPR020843">
    <property type="entry name" value="ER"/>
</dbReference>
<dbReference type="InterPro" id="IPR002328">
    <property type="entry name" value="ADH_Zn_CS"/>
</dbReference>
<dbReference type="InterPro" id="IPR036291">
    <property type="entry name" value="NAD(P)-bd_dom_sf"/>
</dbReference>
<dbReference type="InterPro" id="IPR013154">
    <property type="entry name" value="ADH-like_N"/>
</dbReference>
<dbReference type="EMBL" id="JAGGJU010000011">
    <property type="protein sequence ID" value="MBP1852398.1"/>
    <property type="molecule type" value="Genomic_DNA"/>
</dbReference>
<sequence>MKAMLYERFGAMPEIVEVPDPAPPEDGVVVKVTATGLCRSDWHGWMGHDSDIRLPHVPGHEFAGEIVAVGRGIRGFAVGERVTVPFVSGCGHCFECRSGNAQVCEAQFQPGFTHWGSFTEYVALDYADHNLVKLPETVSDATAASLGCRFATAFRAVVDQGRLKGGEWLAVHGCGGVGLSAIMIGKALGANVVAIDITGDKLALARELGASVTLNSTEIDDLPSAVKDATGGGAHVSVDALGHPSTCSHSILNLRRRGRHVQVGLLLADHATPPIPMARVIAHELEIYGSHGMQSWRYDAMLSMIAAGTLEPQKLIGRHISLAEAVPALTQMDRFAEQGITIIDRFA</sequence>
<dbReference type="GO" id="GO:0004022">
    <property type="term" value="F:alcohol dehydrogenase (NAD+) activity"/>
    <property type="evidence" value="ECO:0007669"/>
    <property type="project" value="UniProtKB-EC"/>
</dbReference>
<dbReference type="Pfam" id="PF00107">
    <property type="entry name" value="ADH_zinc_N"/>
    <property type="match status" value="1"/>
</dbReference>
<name>A0ABS4E387_9HYPH</name>
<reference evidence="6 7" key="1">
    <citation type="submission" date="2021-03" db="EMBL/GenBank/DDBJ databases">
        <title>Genomic Encyclopedia of Type Strains, Phase IV (KMG-IV): sequencing the most valuable type-strain genomes for metagenomic binning, comparative biology and taxonomic classification.</title>
        <authorList>
            <person name="Goeker M."/>
        </authorList>
    </citation>
    <scope>NUCLEOTIDE SEQUENCE [LARGE SCALE GENOMIC DNA]</scope>
    <source>
        <strain evidence="6 7">DSM 21600</strain>
    </source>
</reference>
<dbReference type="Proteomes" id="UP000759443">
    <property type="component" value="Unassembled WGS sequence"/>
</dbReference>
<dbReference type="InterPro" id="IPR011032">
    <property type="entry name" value="GroES-like_sf"/>
</dbReference>
<dbReference type="InterPro" id="IPR050129">
    <property type="entry name" value="Zn_alcohol_dh"/>
</dbReference>
<dbReference type="InterPro" id="IPR013149">
    <property type="entry name" value="ADH-like_C"/>
</dbReference>
<dbReference type="CDD" id="cd08260">
    <property type="entry name" value="Zn_ADH6"/>
    <property type="match status" value="1"/>
</dbReference>
<proteinExistence type="inferred from homology"/>
<keyword evidence="7" id="KW-1185">Reference proteome</keyword>
<accession>A0ABS4E387</accession>
<evidence type="ECO:0000256" key="4">
    <source>
        <dbReference type="RuleBase" id="RU361277"/>
    </source>
</evidence>
<dbReference type="SUPFAM" id="SSF50129">
    <property type="entry name" value="GroES-like"/>
    <property type="match status" value="1"/>
</dbReference>
<organism evidence="6 7">
    <name type="scientific">Rhizobium halophytocola</name>
    <dbReference type="NCBI Taxonomy" id="735519"/>
    <lineage>
        <taxon>Bacteria</taxon>
        <taxon>Pseudomonadati</taxon>
        <taxon>Pseudomonadota</taxon>
        <taxon>Alphaproteobacteria</taxon>
        <taxon>Hyphomicrobiales</taxon>
        <taxon>Rhizobiaceae</taxon>
        <taxon>Rhizobium/Agrobacterium group</taxon>
        <taxon>Rhizobium</taxon>
    </lineage>
</organism>
<dbReference type="SUPFAM" id="SSF51735">
    <property type="entry name" value="NAD(P)-binding Rossmann-fold domains"/>
    <property type="match status" value="1"/>
</dbReference>
<dbReference type="PANTHER" id="PTHR43401:SF5">
    <property type="entry name" value="ALCOHOL DEHYDROGENASE-RELATED"/>
    <property type="match status" value="1"/>
</dbReference>
<dbReference type="Gene3D" id="3.90.180.10">
    <property type="entry name" value="Medium-chain alcohol dehydrogenases, catalytic domain"/>
    <property type="match status" value="1"/>
</dbReference>
<evidence type="ECO:0000256" key="3">
    <source>
        <dbReference type="ARBA" id="ARBA00023002"/>
    </source>
</evidence>
<dbReference type="PROSITE" id="PS00059">
    <property type="entry name" value="ADH_ZINC"/>
    <property type="match status" value="1"/>
</dbReference>
<comment type="similarity">
    <text evidence="4">Belongs to the zinc-containing alcohol dehydrogenase family.</text>
</comment>
<evidence type="ECO:0000256" key="2">
    <source>
        <dbReference type="ARBA" id="ARBA00022833"/>
    </source>
</evidence>
<evidence type="ECO:0000256" key="1">
    <source>
        <dbReference type="ARBA" id="ARBA00022723"/>
    </source>
</evidence>
<feature type="domain" description="Enoyl reductase (ER)" evidence="5">
    <location>
        <begin position="10"/>
        <end position="343"/>
    </location>
</feature>
<keyword evidence="2 4" id="KW-0862">Zinc</keyword>
<dbReference type="EC" id="1.1.1.1" evidence="6"/>
<evidence type="ECO:0000313" key="6">
    <source>
        <dbReference type="EMBL" id="MBP1852398.1"/>
    </source>
</evidence>
<comment type="cofactor">
    <cofactor evidence="4">
        <name>Zn(2+)</name>
        <dbReference type="ChEBI" id="CHEBI:29105"/>
    </cofactor>
</comment>
<gene>
    <name evidence="6" type="ORF">J2Z17_003855</name>
</gene>
<protein>
    <submittedName>
        <fullName evidence="6">Alcohol dehydrogenase</fullName>
        <ecNumber evidence="6">1.1.1.1</ecNumber>
    </submittedName>
</protein>
<keyword evidence="3 6" id="KW-0560">Oxidoreductase</keyword>
<dbReference type="Pfam" id="PF08240">
    <property type="entry name" value="ADH_N"/>
    <property type="match status" value="1"/>
</dbReference>